<accession>A0AAE1AQA2</accession>
<keyword evidence="2" id="KW-1185">Reference proteome</keyword>
<evidence type="ECO:0000313" key="2">
    <source>
        <dbReference type="Proteomes" id="UP001283361"/>
    </source>
</evidence>
<gene>
    <name evidence="1" type="ORF">RRG08_055332</name>
</gene>
<dbReference type="Proteomes" id="UP001283361">
    <property type="component" value="Unassembled WGS sequence"/>
</dbReference>
<dbReference type="AlphaFoldDB" id="A0AAE1AQA2"/>
<name>A0AAE1AQA2_9GAST</name>
<comment type="caution">
    <text evidence="1">The sequence shown here is derived from an EMBL/GenBank/DDBJ whole genome shotgun (WGS) entry which is preliminary data.</text>
</comment>
<proteinExistence type="predicted"/>
<evidence type="ECO:0000313" key="1">
    <source>
        <dbReference type="EMBL" id="KAK3792065.1"/>
    </source>
</evidence>
<protein>
    <submittedName>
        <fullName evidence="1">Uncharacterized protein</fullName>
    </submittedName>
</protein>
<organism evidence="1 2">
    <name type="scientific">Elysia crispata</name>
    <name type="common">lettuce slug</name>
    <dbReference type="NCBI Taxonomy" id="231223"/>
    <lineage>
        <taxon>Eukaryota</taxon>
        <taxon>Metazoa</taxon>
        <taxon>Spiralia</taxon>
        <taxon>Lophotrochozoa</taxon>
        <taxon>Mollusca</taxon>
        <taxon>Gastropoda</taxon>
        <taxon>Heterobranchia</taxon>
        <taxon>Euthyneura</taxon>
        <taxon>Panpulmonata</taxon>
        <taxon>Sacoglossa</taxon>
        <taxon>Placobranchoidea</taxon>
        <taxon>Plakobranchidae</taxon>
        <taxon>Elysia</taxon>
    </lineage>
</organism>
<sequence length="142" mass="16247">MSRFSPGLERRYCFGVNTASEAELVQINGIQHSFRGRTRSNQRYSTQLQRQNSSKSTVFHTASEVELIQINGIPHSFRGRTHSNQRYSTQLQRQNSSKSTVFNTASEAELVQINGIPHSFRQREGRHDGAHQTLIVRLCFLL</sequence>
<reference evidence="1" key="1">
    <citation type="journal article" date="2023" name="G3 (Bethesda)">
        <title>A reference genome for the long-term kleptoplast-retaining sea slug Elysia crispata morphotype clarki.</title>
        <authorList>
            <person name="Eastman K.E."/>
            <person name="Pendleton A.L."/>
            <person name="Shaikh M.A."/>
            <person name="Suttiyut T."/>
            <person name="Ogas R."/>
            <person name="Tomko P."/>
            <person name="Gavelis G."/>
            <person name="Widhalm J.R."/>
            <person name="Wisecaver J.H."/>
        </authorList>
    </citation>
    <scope>NUCLEOTIDE SEQUENCE</scope>
    <source>
        <strain evidence="1">ECLA1</strain>
    </source>
</reference>
<dbReference type="EMBL" id="JAWDGP010001389">
    <property type="protein sequence ID" value="KAK3792065.1"/>
    <property type="molecule type" value="Genomic_DNA"/>
</dbReference>